<feature type="domain" description="Integrase catalytic" evidence="3">
    <location>
        <begin position="1280"/>
        <end position="1441"/>
    </location>
</feature>
<reference evidence="4" key="1">
    <citation type="submission" date="2021-02" db="EMBL/GenBank/DDBJ databases">
        <authorList>
            <person name="Dougan E. K."/>
            <person name="Rhodes N."/>
            <person name="Thang M."/>
            <person name="Chan C."/>
        </authorList>
    </citation>
    <scope>NUCLEOTIDE SEQUENCE</scope>
</reference>
<proteinExistence type="predicted"/>
<dbReference type="InterPro" id="IPR001584">
    <property type="entry name" value="Integrase_cat-core"/>
</dbReference>
<evidence type="ECO:0000259" key="3">
    <source>
        <dbReference type="PROSITE" id="PS50994"/>
    </source>
</evidence>
<dbReference type="GO" id="GO:0015074">
    <property type="term" value="P:DNA integration"/>
    <property type="evidence" value="ECO:0007669"/>
    <property type="project" value="InterPro"/>
</dbReference>
<feature type="region of interest" description="Disordered" evidence="2">
    <location>
        <begin position="217"/>
        <end position="290"/>
    </location>
</feature>
<dbReference type="PROSITE" id="PS50994">
    <property type="entry name" value="INTEGRASE"/>
    <property type="match status" value="1"/>
</dbReference>
<dbReference type="Proteomes" id="UP000601435">
    <property type="component" value="Unassembled WGS sequence"/>
</dbReference>
<dbReference type="Pfam" id="PF07727">
    <property type="entry name" value="RVT_2"/>
    <property type="match status" value="1"/>
</dbReference>
<dbReference type="InterPro" id="IPR012337">
    <property type="entry name" value="RNaseH-like_sf"/>
</dbReference>
<protein>
    <recommendedName>
        <fullName evidence="3">Integrase catalytic domain-containing protein</fullName>
    </recommendedName>
</protein>
<organism evidence="4 5">
    <name type="scientific">Symbiodinium necroappetens</name>
    <dbReference type="NCBI Taxonomy" id="1628268"/>
    <lineage>
        <taxon>Eukaryota</taxon>
        <taxon>Sar</taxon>
        <taxon>Alveolata</taxon>
        <taxon>Dinophyceae</taxon>
        <taxon>Suessiales</taxon>
        <taxon>Symbiodiniaceae</taxon>
        <taxon>Symbiodinium</taxon>
    </lineage>
</organism>
<dbReference type="GO" id="GO:0003676">
    <property type="term" value="F:nucleic acid binding"/>
    <property type="evidence" value="ECO:0007669"/>
    <property type="project" value="InterPro"/>
</dbReference>
<dbReference type="Pfam" id="PF00665">
    <property type="entry name" value="rve"/>
    <property type="match status" value="1"/>
</dbReference>
<dbReference type="InterPro" id="IPR050951">
    <property type="entry name" value="Retrovirus_Pol_polyprotein"/>
</dbReference>
<feature type="region of interest" description="Disordered" evidence="2">
    <location>
        <begin position="1182"/>
        <end position="1210"/>
    </location>
</feature>
<feature type="compositionally biased region" description="Low complexity" evidence="2">
    <location>
        <begin position="227"/>
        <end position="260"/>
    </location>
</feature>
<dbReference type="EMBL" id="CAJNJA010024768">
    <property type="protein sequence ID" value="CAE7531915.1"/>
    <property type="molecule type" value="Genomic_DNA"/>
</dbReference>
<feature type="coiled-coil region" evidence="1">
    <location>
        <begin position="318"/>
        <end position="375"/>
    </location>
</feature>
<evidence type="ECO:0000313" key="4">
    <source>
        <dbReference type="EMBL" id="CAE7531915.1"/>
    </source>
</evidence>
<dbReference type="Gene3D" id="3.30.420.10">
    <property type="entry name" value="Ribonuclease H-like superfamily/Ribonuclease H"/>
    <property type="match status" value="1"/>
</dbReference>
<gene>
    <name evidence="4" type="ORF">SNEC2469_LOCUS15285</name>
</gene>
<keyword evidence="5" id="KW-1185">Reference proteome</keyword>
<dbReference type="SUPFAM" id="SSF53098">
    <property type="entry name" value="Ribonuclease H-like"/>
    <property type="match status" value="1"/>
</dbReference>
<evidence type="ECO:0000313" key="5">
    <source>
        <dbReference type="Proteomes" id="UP000601435"/>
    </source>
</evidence>
<dbReference type="PANTHER" id="PTHR37984">
    <property type="entry name" value="PROTEIN CBG26694"/>
    <property type="match status" value="1"/>
</dbReference>
<comment type="caution">
    <text evidence="4">The sequence shown here is derived from an EMBL/GenBank/DDBJ whole genome shotgun (WGS) entry which is preliminary data.</text>
</comment>
<evidence type="ECO:0000256" key="2">
    <source>
        <dbReference type="SAM" id="MobiDB-lite"/>
    </source>
</evidence>
<feature type="compositionally biased region" description="Low complexity" evidence="2">
    <location>
        <begin position="1616"/>
        <end position="1635"/>
    </location>
</feature>
<evidence type="ECO:0000256" key="1">
    <source>
        <dbReference type="SAM" id="Coils"/>
    </source>
</evidence>
<feature type="region of interest" description="Disordered" evidence="2">
    <location>
        <begin position="1604"/>
        <end position="1636"/>
    </location>
</feature>
<dbReference type="PANTHER" id="PTHR37984:SF5">
    <property type="entry name" value="PROTEIN NYNRIN-LIKE"/>
    <property type="match status" value="1"/>
</dbReference>
<accession>A0A812TP59</accession>
<dbReference type="OrthoDB" id="441008at2759"/>
<name>A0A812TP59_9DINO</name>
<sequence length="2501" mass="274802">MAEDDKTTSSWYRVPTWDGCPTTWRAFEKEMQWWMCSLDVEATKKFNLAARWLLRQSGVVRQRGEEFSPKELEYQPAVKTTDPDGVEIVVTPEDPFAGLTKLMKALESINGKSALDRKGELRNQFYLNLHRKPGERPADFMSRFRSLTAELRAEGINLPSGELGWFLREKLGLDPLRKQLLETALQGKEAYEEVEAEALRLFKDLAVSDPLVRRLGLEQKGRGRGPGSFHSSGSSFGTRSWASSASGPRASSSAASSTFSHGGKGPGRDRAGMFTRRSPPTGRPRQTYVAEYDDEALEDIGGEDEELVADEGEGPNLDEVLESEAQALAAELEAAEQEGIDPTTLEEIEGSVETAAEALITMRDAKTKLQEVRRDRGFGKAGATGPPAGKGGSPAFKKKGVCHDCGLPGHWAGDAACADEELTMAAETVAEEGEQVHEASVVTNLKEALETSEMHEALAGMMAKDKKNVGALDSACNRTVCGRAWLDCYLSALRRARSWKVLSDLVATEVEKETFKFGNDGTKASRERHRLPMVVGGSLILVWASVVEVDGLGLLLGRDFLEAIGGVISFTRRALRADYLDAKRIPLKQLTAGHFFLDVFPGGKVELDKKGWTRQGQDGVIEVQVRSGEWQVRKAAALKPGMSHVSVHEQLASEAISHAVAGDLSSNKPVPPMPSRSPVLDRNRWHFGGVQLWLLQRPGLRYVPLPYSSVKSSEEWRQQAENMVKSRALPRRHFRKAVMADKFSDLGLLKDGMYLRDRLGIKLSFLEDPLLEGVLVTRAVKGAKAAVQGQLVAKLKEEAATKRRAGEDLRAARSLLGPKGGLPTLKQDLIRLATLLNVPIQGTDTVDKLKEKLKPMVETLKGMPKTDPTEGDRGQPSGSRAAPPVLPQRALEPHLPMTAGPMPVEQPSAPDILQQVQGMLDARDQRLEAMLTQAMGHMMQLATPAVTMTGDGGLSPDSDMGFQQVHQTEEEAWHKCKYDRKLVKVSPQQLNEAFAVTDAQDYDNALCEPFLGIPRFGATSAMPRGLLPAIGREAALRGHACSAGAGDRPYFLLLSVPRRSPLLNFAPPATRHANQQKHLEAEAGIMARALAHWRSGRQFLLQLPCRASPLRTLPGQELMDEPGVLEFVKDGHRYVTSSLAVATAFGAASAEGLTNAVLKAIEKQFDEDLGPEKVTEAMAAETEEDDYLSVAPDGSEFGLETGGPDEDREQAKEVPVSAAVRQAVRRLHENTGHRSPQRLARALLIAGVPAEAVIAAKQLKCAVCEERRPPKARRPASLPGPREPGDQIALDIFDVFDAVGTRFAVLHAVDAVTKFQMATLVEQKSTSEVVKFLKERWAPVFGMPRVLVSDQGREFISIELEAFAEESGIFLYHIGVQAPWQNGLCERTGGILKSLLSACTAAKSLMGKEEISLGLGESVTAYNMDVGDSGFSPMQAAVGRQPLLPGDALRNNLAENDSLEQPKFARLVSIRETARMAMLRLHFSRSLRRAEQARSRNPTIAAAPVVGDLVYYWREQKYNKRGSHNQRRLLLRKWHGPALLVAFEGANCYVTSRGTLTKVALEHVRPASAMERLSTGEWESVLQEVAEAAERDQEWEMVGPRLSEAAPEHGEDGPGLSEQPSLPVLQQQSKQSQSSATPVFLMAPDFRNNLHFQMREQRGQDLPPVSANEFVRAASASNQPLPGAEAAGATGTKRAAEVGTEDLRADEPGAGAEGIPFDALVLERDLVLAAAQAGTKGVHPLVQLQAQAALDRTSGDSFEARDHGSWDGRWPLPSWSQYEAFVKAGLRWPSSNDAYAVQAARKEYSWNQMNEEQRKAFTEAAKEAWDVWVRNDAVEVLSDEETAKVLATLRQRGEMHKVMTPRFVFTDKNNGLRTETNKLGIRASARLVVPGYKDLTALELRKDAPTASRTSQHLLFTLAASNFKKGWRMGSADVKSAFLKGERYMDGVRELYLQNVESRGGSPTLPVGRRLSRIVKGVFGLSDAPREWFLRLRKSLNKETWVASTMDAATFFLWSKGPEPHLEGVLCCHVDDLLFSGSSLAWASIERLGSELGFGSIEKGSFVYCGKRVDQDPVSGVVGLSMKAYHENLAPIRVASGRRRDMEAALTPGEMKQLRALVGSLQWLVAQVRVDMSFQLSVLQAETATVGTLLRANNLVKEFKGTSEFVLKFHPLNLEGVGIVVVSDASLGNVNRDGGEGDQPMKRIFSQACYSVLLAERSLLSGGTGRFTLLDHRSHRLQRVCRSTFAAELMGIEEAFDVGQYCRGHWAEVLGYDLGHRGVDCILNLVGLVAVTDAKDCYDKGNSDTPSYGSQQSLAFSVGWLRNMLGRPNTALRWTATENMFVDCGTKQMDPQHFRRTLEAGEWSYKYDVRFVKQTIKPKVKALPGPDVLSGEPVAYHDPILPFLQGLAPKRGWHKKDDLAIHVAHGAKSFRRPEPRFEASSFPLRTSFALFHDASGRGLWRVLEKDTRYGRKMAALDREASVLITVFKAQKESKTPEEADC</sequence>
<keyword evidence="1" id="KW-0175">Coiled coil</keyword>
<dbReference type="InterPro" id="IPR036397">
    <property type="entry name" value="RNaseH_sf"/>
</dbReference>
<feature type="region of interest" description="Disordered" evidence="2">
    <location>
        <begin position="857"/>
        <end position="886"/>
    </location>
</feature>
<dbReference type="InterPro" id="IPR013103">
    <property type="entry name" value="RVT_2"/>
</dbReference>